<dbReference type="SUPFAM" id="SSF69340">
    <property type="entry name" value="C-terminal domain of adenylylcyclase associated protein"/>
    <property type="match status" value="1"/>
</dbReference>
<accession>A0A2T9Z1P8</accession>
<evidence type="ECO:0000256" key="5">
    <source>
        <dbReference type="SAM" id="MobiDB-lite"/>
    </source>
</evidence>
<gene>
    <name evidence="7" type="ORF">BB559_001595</name>
</gene>
<evidence type="ECO:0000256" key="4">
    <source>
        <dbReference type="RuleBase" id="RU000647"/>
    </source>
</evidence>
<dbReference type="InterPro" id="IPR013992">
    <property type="entry name" value="Adenylate_cyclase-assoc_CAP_N"/>
</dbReference>
<dbReference type="SMART" id="SM00673">
    <property type="entry name" value="CARP"/>
    <property type="match status" value="2"/>
</dbReference>
<comment type="similarity">
    <text evidence="1 4">Belongs to the CAP family.</text>
</comment>
<protein>
    <recommendedName>
        <fullName evidence="3 4">Adenylyl cyclase-associated protein</fullName>
    </recommendedName>
</protein>
<dbReference type="FunFam" id="1.25.40.330:FF:000001">
    <property type="entry name" value="Adenylyl cyclase-associated protein"/>
    <property type="match status" value="1"/>
</dbReference>
<dbReference type="GO" id="GO:0003779">
    <property type="term" value="F:actin binding"/>
    <property type="evidence" value="ECO:0007669"/>
    <property type="project" value="InterPro"/>
</dbReference>
<evidence type="ECO:0000313" key="8">
    <source>
        <dbReference type="Proteomes" id="UP000245699"/>
    </source>
</evidence>
<feature type="domain" description="C-CAP/cofactor C-like" evidence="6">
    <location>
        <begin position="308"/>
        <end position="450"/>
    </location>
</feature>
<dbReference type="Proteomes" id="UP000245699">
    <property type="component" value="Unassembled WGS sequence"/>
</dbReference>
<dbReference type="STRING" id="61424.A0A2T9Z1P8"/>
<dbReference type="PROSITE" id="PS51329">
    <property type="entry name" value="C_CAP_COFACTOR_C"/>
    <property type="match status" value="1"/>
</dbReference>
<dbReference type="GO" id="GO:0005737">
    <property type="term" value="C:cytoplasm"/>
    <property type="evidence" value="ECO:0007669"/>
    <property type="project" value="TreeGrafter"/>
</dbReference>
<dbReference type="InterPro" id="IPR053950">
    <property type="entry name" value="CAP_N"/>
</dbReference>
<dbReference type="InterPro" id="IPR013912">
    <property type="entry name" value="Adenylate_cyclase-assoc_CAP_C"/>
</dbReference>
<evidence type="ECO:0000256" key="1">
    <source>
        <dbReference type="ARBA" id="ARBA00007659"/>
    </source>
</evidence>
<dbReference type="AlphaFoldDB" id="A0A2T9Z1P8"/>
<keyword evidence="8" id="KW-1185">Reference proteome</keyword>
<dbReference type="Gene3D" id="1.25.40.330">
    <property type="entry name" value="Adenylate cyclase-associated CAP, N-terminal domain"/>
    <property type="match status" value="1"/>
</dbReference>
<dbReference type="Pfam" id="PF21938">
    <property type="entry name" value="CAP_N"/>
    <property type="match status" value="1"/>
</dbReference>
<sequence>MLSELLQRLETATKKLEQLAQKKQTLQALPPTQVQPQSENVSSSPEFTPKEDRVAVEYRNTVGKVGENFKTLSQDVGSLVAQQGELVFKLLDEQTKFINVAIRLQKPNMADFQRLLQVQQKTMTSIIDIKEKNRASKQFNQLSVVSEGIGAFGWITVENTPMGFINDMKDSAQFYTNRVLKEFKDSDPKQIVWVKEFIQLLSTLHLYVKQNFTTGIKWGFIKPTITLDDALAQLNTDNPPATKADSEQQPVHTAPDTRGALFSELNKGAAITAGLKKVDKSKKVSSEVPAQPVKPKTKTLQSSAKTETKKQGRQVLDGKKWIVENMDNAEIEVDITDITQTLYVFNCNGSVIKVNNKLNALTMDKCSKTGLVFDSVVASCDLVNCKSVKIQATKTVPIINIDKTDGVQVFLSSEALDLVEILTAKSTEVNICYPDPNSKEEFDYKESFVPEQMRTVVVNGNIVTNVLEHSF</sequence>
<dbReference type="GO" id="GO:0007015">
    <property type="term" value="P:actin filament organization"/>
    <property type="evidence" value="ECO:0007669"/>
    <property type="project" value="TreeGrafter"/>
</dbReference>
<dbReference type="GO" id="GO:0019933">
    <property type="term" value="P:cAMP-mediated signaling"/>
    <property type="evidence" value="ECO:0007669"/>
    <property type="project" value="TreeGrafter"/>
</dbReference>
<dbReference type="PANTHER" id="PTHR10652:SF0">
    <property type="entry name" value="ADENYLYL CYCLASE-ASSOCIATED PROTEIN"/>
    <property type="match status" value="1"/>
</dbReference>
<evidence type="ECO:0000313" key="7">
    <source>
        <dbReference type="EMBL" id="PVU98454.1"/>
    </source>
</evidence>
<dbReference type="Gene3D" id="2.160.20.70">
    <property type="match status" value="1"/>
</dbReference>
<name>A0A2T9Z1P8_9FUNG</name>
<dbReference type="Pfam" id="PF08603">
    <property type="entry name" value="CAP_C"/>
    <property type="match status" value="1"/>
</dbReference>
<dbReference type="OrthoDB" id="1601at2759"/>
<feature type="compositionally biased region" description="Polar residues" evidence="5">
    <location>
        <begin position="30"/>
        <end position="46"/>
    </location>
</feature>
<comment type="caution">
    <text evidence="7">The sequence shown here is derived from an EMBL/GenBank/DDBJ whole genome shotgun (WGS) entry which is preliminary data.</text>
</comment>
<feature type="region of interest" description="Disordered" evidence="5">
    <location>
        <begin position="283"/>
        <end position="312"/>
    </location>
</feature>
<dbReference type="InterPro" id="IPR016098">
    <property type="entry name" value="CAP/MinC_C"/>
</dbReference>
<feature type="region of interest" description="Disordered" evidence="5">
    <location>
        <begin position="236"/>
        <end position="255"/>
    </location>
</feature>
<dbReference type="GO" id="GO:0008179">
    <property type="term" value="F:adenylate cyclase binding"/>
    <property type="evidence" value="ECO:0007669"/>
    <property type="project" value="TreeGrafter"/>
</dbReference>
<dbReference type="InterPro" id="IPR036222">
    <property type="entry name" value="CAP_N_sf"/>
</dbReference>
<comment type="function">
    <text evidence="2">The N-terminal domain binds to adenylyl cyclase, thereby enabling adenylyl cyclase to be activated by upstream regulatory signals, such as Ras. The C-terminal domain is required for normal cellular morphology and growth control.</text>
</comment>
<feature type="region of interest" description="Disordered" evidence="5">
    <location>
        <begin position="26"/>
        <end position="50"/>
    </location>
</feature>
<dbReference type="EMBL" id="MBFT01000080">
    <property type="protein sequence ID" value="PVU98454.1"/>
    <property type="molecule type" value="Genomic_DNA"/>
</dbReference>
<dbReference type="InterPro" id="IPR001837">
    <property type="entry name" value="Adenylate_cyclase-assoc_CAP"/>
</dbReference>
<evidence type="ECO:0000256" key="2">
    <source>
        <dbReference type="ARBA" id="ARBA00054756"/>
    </source>
</evidence>
<dbReference type="SUPFAM" id="SSF101278">
    <property type="entry name" value="N-terminal domain of adenylylcyclase associated protein, CAP"/>
    <property type="match status" value="1"/>
</dbReference>
<evidence type="ECO:0000259" key="6">
    <source>
        <dbReference type="PROSITE" id="PS51329"/>
    </source>
</evidence>
<dbReference type="Pfam" id="PF01213">
    <property type="entry name" value="CAP_N-CM"/>
    <property type="match status" value="1"/>
</dbReference>
<dbReference type="InterPro" id="IPR006599">
    <property type="entry name" value="CARP_motif"/>
</dbReference>
<dbReference type="InterPro" id="IPR017901">
    <property type="entry name" value="C-CAP_CF_C-like"/>
</dbReference>
<dbReference type="PANTHER" id="PTHR10652">
    <property type="entry name" value="ADENYLYL CYCLASE-ASSOCIATED PROTEIN"/>
    <property type="match status" value="1"/>
</dbReference>
<organism evidence="7 8">
    <name type="scientific">Furculomyces boomerangus</name>
    <dbReference type="NCBI Taxonomy" id="61424"/>
    <lineage>
        <taxon>Eukaryota</taxon>
        <taxon>Fungi</taxon>
        <taxon>Fungi incertae sedis</taxon>
        <taxon>Zoopagomycota</taxon>
        <taxon>Kickxellomycotina</taxon>
        <taxon>Harpellomycetes</taxon>
        <taxon>Harpellales</taxon>
        <taxon>Harpellaceae</taxon>
        <taxon>Furculomyces</taxon>
    </lineage>
</organism>
<proteinExistence type="inferred from homology"/>
<dbReference type="InterPro" id="IPR036223">
    <property type="entry name" value="CAP_C_sf"/>
</dbReference>
<evidence type="ECO:0000256" key="3">
    <source>
        <dbReference type="ARBA" id="ARBA00072052"/>
    </source>
</evidence>
<reference evidence="7 8" key="1">
    <citation type="journal article" date="2018" name="MBio">
        <title>Comparative Genomics Reveals the Core Gene Toolbox for the Fungus-Insect Symbiosis.</title>
        <authorList>
            <person name="Wang Y."/>
            <person name="Stata M."/>
            <person name="Wang W."/>
            <person name="Stajich J.E."/>
            <person name="White M.M."/>
            <person name="Moncalvo J.M."/>
        </authorList>
    </citation>
    <scope>NUCLEOTIDE SEQUENCE [LARGE SCALE GENOMIC DNA]</scope>
    <source>
        <strain evidence="7 8">AUS-77-4</strain>
    </source>
</reference>